<feature type="compositionally biased region" description="Basic and acidic residues" evidence="1">
    <location>
        <begin position="20"/>
        <end position="32"/>
    </location>
</feature>
<name>A0ABR4GJ22_9EURO</name>
<evidence type="ECO:0000256" key="1">
    <source>
        <dbReference type="SAM" id="MobiDB-lite"/>
    </source>
</evidence>
<feature type="compositionally biased region" description="Basic and acidic residues" evidence="1">
    <location>
        <begin position="50"/>
        <end position="62"/>
    </location>
</feature>
<evidence type="ECO:0008006" key="4">
    <source>
        <dbReference type="Google" id="ProtNLM"/>
    </source>
</evidence>
<dbReference type="InterPro" id="IPR010721">
    <property type="entry name" value="UstE-like"/>
</dbReference>
<organism evidence="2 3">
    <name type="scientific">Aspergillus keveii</name>
    <dbReference type="NCBI Taxonomy" id="714993"/>
    <lineage>
        <taxon>Eukaryota</taxon>
        <taxon>Fungi</taxon>
        <taxon>Dikarya</taxon>
        <taxon>Ascomycota</taxon>
        <taxon>Pezizomycotina</taxon>
        <taxon>Eurotiomycetes</taxon>
        <taxon>Eurotiomycetidae</taxon>
        <taxon>Eurotiales</taxon>
        <taxon>Aspergillaceae</taxon>
        <taxon>Aspergillus</taxon>
        <taxon>Aspergillus subgen. Nidulantes</taxon>
    </lineage>
</organism>
<dbReference type="EMBL" id="JBFTWV010000010">
    <property type="protein sequence ID" value="KAL2798996.1"/>
    <property type="molecule type" value="Genomic_DNA"/>
</dbReference>
<feature type="region of interest" description="Disordered" evidence="1">
    <location>
        <begin position="1"/>
        <end position="38"/>
    </location>
</feature>
<accession>A0ABR4GJ22</accession>
<evidence type="ECO:0000313" key="2">
    <source>
        <dbReference type="EMBL" id="KAL2798996.1"/>
    </source>
</evidence>
<evidence type="ECO:0000313" key="3">
    <source>
        <dbReference type="Proteomes" id="UP001610563"/>
    </source>
</evidence>
<reference evidence="2 3" key="1">
    <citation type="submission" date="2024-07" db="EMBL/GenBank/DDBJ databases">
        <title>Section-level genome sequencing and comparative genomics of Aspergillus sections Usti and Cavernicolus.</title>
        <authorList>
            <consortium name="Lawrence Berkeley National Laboratory"/>
            <person name="Nybo J.L."/>
            <person name="Vesth T.C."/>
            <person name="Theobald S."/>
            <person name="Frisvad J.C."/>
            <person name="Larsen T.O."/>
            <person name="Kjaerboelling I."/>
            <person name="Rothschild-Mancinelli K."/>
            <person name="Lyhne E.K."/>
            <person name="Kogle M.E."/>
            <person name="Barry K."/>
            <person name="Clum A."/>
            <person name="Na H."/>
            <person name="Ledsgaard L."/>
            <person name="Lin J."/>
            <person name="Lipzen A."/>
            <person name="Kuo A."/>
            <person name="Riley R."/>
            <person name="Mondo S."/>
            <person name="Labutti K."/>
            <person name="Haridas S."/>
            <person name="Pangalinan J."/>
            <person name="Salamov A.A."/>
            <person name="Simmons B.A."/>
            <person name="Magnuson J.K."/>
            <person name="Chen J."/>
            <person name="Drula E."/>
            <person name="Henrissat B."/>
            <person name="Wiebenga A."/>
            <person name="Lubbers R.J."/>
            <person name="Gomes A.C."/>
            <person name="Makela M.R."/>
            <person name="Stajich J."/>
            <person name="Grigoriev I.V."/>
            <person name="Mortensen U.H."/>
            <person name="De Vries R.P."/>
            <person name="Baker S.E."/>
            <person name="Andersen M.R."/>
        </authorList>
    </citation>
    <scope>NUCLEOTIDE SEQUENCE [LARGE SCALE GENOMIC DNA]</scope>
    <source>
        <strain evidence="2 3">CBS 209.92</strain>
    </source>
</reference>
<proteinExistence type="predicted"/>
<dbReference type="Proteomes" id="UP001610563">
    <property type="component" value="Unassembled WGS sequence"/>
</dbReference>
<dbReference type="Gene3D" id="1.20.120.1630">
    <property type="match status" value="1"/>
</dbReference>
<gene>
    <name evidence="2" type="ORF">BJX66DRAFT_294545</name>
</gene>
<dbReference type="PANTHER" id="PTHR32251">
    <property type="entry name" value="3-OXO-5-ALPHA-STEROID 4-DEHYDROGENASE"/>
    <property type="match status" value="1"/>
</dbReference>
<sequence length="437" mass="48042">MAEQDIYGGRMSPGPVPVDRAAERLSHGRSEQDIYGQHFSQTFDRARDTIRDHIPHPGDRSHGGGSGAEQDHYGSRFGNAFDKARQNIPHVGERRGAGSAAASGAEQDLYGSHFHTGSSVTALGLVQGAVLPSFTFHAAFSTVAYGVSRYTGRAEGKDWFWPTGMTLNAWWSAIGARVLNDGISVSTAWSTLTYSEKLLLGGVTAWGGRLLYRIASRGITRGRDDPRYDAVKKDPGFWNKALYTMFWPEAVVQTLISLPFVLPFRAPAASIEASPVTANATAWHSLAVFLFSTGFAIEVLADAQLARHKKNRETGICRESVWSIVRHPNYLGDALIHASFPILLIGAGLFHPLAALGPIANYIFLRFIGGDRENEQTQAERYEKEDPLKAVEFRQYREEKNSFWPNVREIGNKWSWVVIAAGVAGVVLERGVRSVLA</sequence>
<comment type="caution">
    <text evidence="2">The sequence shown here is derived from an EMBL/GenBank/DDBJ whole genome shotgun (WGS) entry which is preliminary data.</text>
</comment>
<protein>
    <recommendedName>
        <fullName evidence="4">DUF1295 domain protein</fullName>
    </recommendedName>
</protein>
<keyword evidence="3" id="KW-1185">Reference proteome</keyword>
<dbReference type="PANTHER" id="PTHR32251:SF15">
    <property type="entry name" value="3-OXO-5-ALPHA-STEROID 4-DEHYDROGENASE (DUF1295)"/>
    <property type="match status" value="1"/>
</dbReference>
<dbReference type="Pfam" id="PF06966">
    <property type="entry name" value="DUF1295"/>
    <property type="match status" value="1"/>
</dbReference>
<feature type="region of interest" description="Disordered" evidence="1">
    <location>
        <begin position="50"/>
        <end position="76"/>
    </location>
</feature>